<dbReference type="InterPro" id="IPR024399">
    <property type="entry name" value="DUF2628"/>
</dbReference>
<reference evidence="3" key="1">
    <citation type="submission" date="2022-04" db="EMBL/GenBank/DDBJ databases">
        <title>Roseomonas acroporae sp. nov., isolated from coral Acropora digitifera.</title>
        <authorList>
            <person name="Sun H."/>
        </authorList>
    </citation>
    <scope>NUCLEOTIDE SEQUENCE</scope>
    <source>
        <strain evidence="3">NAR14</strain>
    </source>
</reference>
<feature type="transmembrane region" description="Helical" evidence="2">
    <location>
        <begin position="74"/>
        <end position="104"/>
    </location>
</feature>
<dbReference type="Proteomes" id="UP001139516">
    <property type="component" value="Unassembled WGS sequence"/>
</dbReference>
<accession>A0A9X1YDZ2</accession>
<evidence type="ECO:0000313" key="3">
    <source>
        <dbReference type="EMBL" id="MCK8787295.1"/>
    </source>
</evidence>
<dbReference type="EMBL" id="JALPRX010000114">
    <property type="protein sequence ID" value="MCK8787295.1"/>
    <property type="molecule type" value="Genomic_DNA"/>
</dbReference>
<evidence type="ECO:0000313" key="4">
    <source>
        <dbReference type="Proteomes" id="UP001139516"/>
    </source>
</evidence>
<protein>
    <submittedName>
        <fullName evidence="3">DUF2628 domain-containing protein</fullName>
    </submittedName>
</protein>
<keyword evidence="2" id="KW-0472">Membrane</keyword>
<evidence type="ECO:0000256" key="1">
    <source>
        <dbReference type="SAM" id="MobiDB-lite"/>
    </source>
</evidence>
<dbReference type="RefSeq" id="WP_248669346.1">
    <property type="nucleotide sequence ID" value="NZ_JALPRX010000114.1"/>
</dbReference>
<sequence>MRVWTVHLPPAGPPAEPPIGPAAAAPAPGPAAGPAPPAAVVEPLLVPERFTWLAALFPPLWLLAHALWLPLLGYLALAGAIGILGALLVPAILPWAGIALHLLVGAEAQDLRRWRLGRRGWRAAGVVVARDADSALARLLDERPGGLTGPVAGGVVGVPA</sequence>
<evidence type="ECO:0000256" key="2">
    <source>
        <dbReference type="SAM" id="Phobius"/>
    </source>
</evidence>
<dbReference type="AlphaFoldDB" id="A0A9X1YDZ2"/>
<organism evidence="3 4">
    <name type="scientific">Roseomonas acroporae</name>
    <dbReference type="NCBI Taxonomy" id="2937791"/>
    <lineage>
        <taxon>Bacteria</taxon>
        <taxon>Pseudomonadati</taxon>
        <taxon>Pseudomonadota</taxon>
        <taxon>Alphaproteobacteria</taxon>
        <taxon>Acetobacterales</taxon>
        <taxon>Roseomonadaceae</taxon>
        <taxon>Roseomonas</taxon>
    </lineage>
</organism>
<keyword evidence="2" id="KW-1133">Transmembrane helix</keyword>
<feature type="transmembrane region" description="Helical" evidence="2">
    <location>
        <begin position="50"/>
        <end position="68"/>
    </location>
</feature>
<gene>
    <name evidence="3" type="ORF">M0638_23260</name>
</gene>
<keyword evidence="2" id="KW-0812">Transmembrane</keyword>
<feature type="compositionally biased region" description="Pro residues" evidence="1">
    <location>
        <begin position="10"/>
        <end position="20"/>
    </location>
</feature>
<name>A0A9X1YDZ2_9PROT</name>
<comment type="caution">
    <text evidence="3">The sequence shown here is derived from an EMBL/GenBank/DDBJ whole genome shotgun (WGS) entry which is preliminary data.</text>
</comment>
<dbReference type="Pfam" id="PF10947">
    <property type="entry name" value="DUF2628"/>
    <property type="match status" value="1"/>
</dbReference>
<feature type="region of interest" description="Disordered" evidence="1">
    <location>
        <begin position="1"/>
        <end position="30"/>
    </location>
</feature>
<proteinExistence type="predicted"/>
<keyword evidence="4" id="KW-1185">Reference proteome</keyword>